<dbReference type="NCBIfam" id="TIGR00333">
    <property type="entry name" value="nrdI"/>
    <property type="match status" value="1"/>
</dbReference>
<dbReference type="HAMAP" id="MF_00128">
    <property type="entry name" value="NrdI"/>
    <property type="match status" value="1"/>
</dbReference>
<name>A0ABP6REG9_9MICC</name>
<comment type="similarity">
    <text evidence="2 4">Belongs to the NrdI family.</text>
</comment>
<reference evidence="6" key="1">
    <citation type="journal article" date="2019" name="Int. J. Syst. Evol. Microbiol.">
        <title>The Global Catalogue of Microorganisms (GCM) 10K type strain sequencing project: providing services to taxonomists for standard genome sequencing and annotation.</title>
        <authorList>
            <consortium name="The Broad Institute Genomics Platform"/>
            <consortium name="The Broad Institute Genome Sequencing Center for Infectious Disease"/>
            <person name="Wu L."/>
            <person name="Ma J."/>
        </authorList>
    </citation>
    <scope>NUCLEOTIDE SEQUENCE [LARGE SCALE GENOMIC DNA]</scope>
    <source>
        <strain evidence="6">JCM 11483</strain>
    </source>
</reference>
<evidence type="ECO:0000256" key="1">
    <source>
        <dbReference type="ARBA" id="ARBA00003999"/>
    </source>
</evidence>
<dbReference type="Proteomes" id="UP001501736">
    <property type="component" value="Unassembled WGS sequence"/>
</dbReference>
<gene>
    <name evidence="4 5" type="primary">nrdI</name>
    <name evidence="5" type="ORF">GCM10020260_20610</name>
</gene>
<protein>
    <recommendedName>
        <fullName evidence="3 4">Protein NrdI</fullName>
    </recommendedName>
</protein>
<dbReference type="Pfam" id="PF07972">
    <property type="entry name" value="Flavodoxin_NdrI"/>
    <property type="match status" value="1"/>
</dbReference>
<evidence type="ECO:0000313" key="6">
    <source>
        <dbReference type="Proteomes" id="UP001501736"/>
    </source>
</evidence>
<dbReference type="Gene3D" id="3.40.50.360">
    <property type="match status" value="1"/>
</dbReference>
<evidence type="ECO:0000256" key="4">
    <source>
        <dbReference type="HAMAP-Rule" id="MF_00128"/>
    </source>
</evidence>
<proteinExistence type="inferred from homology"/>
<comment type="caution">
    <text evidence="5">The sequence shown here is derived from an EMBL/GenBank/DDBJ whole genome shotgun (WGS) entry which is preliminary data.</text>
</comment>
<evidence type="ECO:0000313" key="5">
    <source>
        <dbReference type="EMBL" id="GAA3286234.1"/>
    </source>
</evidence>
<comment type="function">
    <text evidence="1 4">Probably involved in ribonucleotide reductase function.</text>
</comment>
<dbReference type="PANTHER" id="PTHR37297">
    <property type="entry name" value="PROTEIN NRDI"/>
    <property type="match status" value="1"/>
</dbReference>
<dbReference type="PIRSF" id="PIRSF005087">
    <property type="entry name" value="NrdI"/>
    <property type="match status" value="1"/>
</dbReference>
<dbReference type="PANTHER" id="PTHR37297:SF1">
    <property type="entry name" value="PROTEIN NRDI"/>
    <property type="match status" value="1"/>
</dbReference>
<evidence type="ECO:0000256" key="3">
    <source>
        <dbReference type="ARBA" id="ARBA00020129"/>
    </source>
</evidence>
<evidence type="ECO:0000256" key="2">
    <source>
        <dbReference type="ARBA" id="ARBA00009942"/>
    </source>
</evidence>
<dbReference type="EMBL" id="BAAAYG010000007">
    <property type="protein sequence ID" value="GAA3286234.1"/>
    <property type="molecule type" value="Genomic_DNA"/>
</dbReference>
<dbReference type="InterPro" id="IPR020852">
    <property type="entry name" value="RNR_Ib_NrdI_bac"/>
</dbReference>
<dbReference type="InterPro" id="IPR029039">
    <property type="entry name" value="Flavoprotein-like_sf"/>
</dbReference>
<sequence>MIKTSARLIYFSSASNNTHRFVEKLEQPAGTTARLPLRTKGETLQATEPFVLILPTYGAAGGRGSVPKQVIAFLNVESNRNLLRGVIGAGNTNFHDSYCIAGDIVAAKCGVPHLYRFELMGTAEDVSTVHEGLEEFWTQQSSR</sequence>
<accession>A0ABP6REG9</accession>
<organism evidence="5 6">
    <name type="scientific">Nesterenkonia halobia</name>
    <dbReference type="NCBI Taxonomy" id="37922"/>
    <lineage>
        <taxon>Bacteria</taxon>
        <taxon>Bacillati</taxon>
        <taxon>Actinomycetota</taxon>
        <taxon>Actinomycetes</taxon>
        <taxon>Micrococcales</taxon>
        <taxon>Micrococcaceae</taxon>
        <taxon>Nesterenkonia</taxon>
    </lineage>
</organism>
<dbReference type="InterPro" id="IPR004465">
    <property type="entry name" value="RNR_NrdI"/>
</dbReference>
<keyword evidence="6" id="KW-1185">Reference proteome</keyword>
<dbReference type="RefSeq" id="WP_344720972.1">
    <property type="nucleotide sequence ID" value="NZ_BAAAYG010000007.1"/>
</dbReference>
<dbReference type="SUPFAM" id="SSF52218">
    <property type="entry name" value="Flavoproteins"/>
    <property type="match status" value="1"/>
</dbReference>